<comment type="caution">
    <text evidence="5">The sequence shown here is derived from an EMBL/GenBank/DDBJ whole genome shotgun (WGS) entry which is preliminary data.</text>
</comment>
<dbReference type="InterPro" id="IPR000160">
    <property type="entry name" value="GGDEF_dom"/>
</dbReference>
<dbReference type="EMBL" id="JAGISH010000004">
    <property type="protein sequence ID" value="MBP0482605.1"/>
    <property type="molecule type" value="Genomic_DNA"/>
</dbReference>
<keyword evidence="3" id="KW-0472">Membrane</keyword>
<feature type="transmembrane region" description="Helical" evidence="3">
    <location>
        <begin position="215"/>
        <end position="233"/>
    </location>
</feature>
<sequence length="464" mass="50688">MPAPRHLSARHAPNPAIRRAEHLRRTGLWATAIAIVLIALDYFTDWQVLLSPIDHSVRTNPFTLVAVGLAAVALLRQRPMQAPTGFVTGCWLGVLGIAALFPLSGPVTHAISPDGNLGRTGWNTALALALIAAGQLAHRLHPRQATHLILAAIVPALVALNGIALGAAEFHGEMSMTSALALGGLWLASLRRIARERPLRLILPDNRPGRLLRRQVGLWLAMDLGLLLVLRAFELQGAAVYPAVHSFQMLLTWMLSFYFSMEFAGLLDTAQRGQTRLRGEAERDHLTGLATRRAAERHYRQISARAQRFTVVLIDIDNFKRINDRYGHACGDEALAAMAETIRARLRVSDFAARWGGEEFLVFLHGVPTDSGTLWAADLQDALDRRGSLVPGLPMLTVSVGITAHYGAPTPPLDQLVRHADEALYAAKEDGRDCAWFADPEDGYRLRRTTPRPAAKLSPATVSA</sequence>
<keyword evidence="3" id="KW-1133">Transmembrane helix</keyword>
<dbReference type="Proteomes" id="UP000675940">
    <property type="component" value="Unassembled WGS sequence"/>
</dbReference>
<dbReference type="PANTHER" id="PTHR45138">
    <property type="entry name" value="REGULATORY COMPONENTS OF SENSORY TRANSDUCTION SYSTEM"/>
    <property type="match status" value="1"/>
</dbReference>
<dbReference type="PANTHER" id="PTHR45138:SF9">
    <property type="entry name" value="DIGUANYLATE CYCLASE DGCM-RELATED"/>
    <property type="match status" value="1"/>
</dbReference>
<dbReference type="InterPro" id="IPR029787">
    <property type="entry name" value="Nucleotide_cyclase"/>
</dbReference>
<protein>
    <recommendedName>
        <fullName evidence="1">diguanylate cyclase</fullName>
        <ecNumber evidence="1">2.7.7.65</ecNumber>
    </recommendedName>
</protein>
<name>A0A940MIW7_9RHOB</name>
<dbReference type="Pfam" id="PF00990">
    <property type="entry name" value="GGDEF"/>
    <property type="match status" value="1"/>
</dbReference>
<gene>
    <name evidence="5" type="ORF">J5474_08895</name>
</gene>
<dbReference type="SMART" id="SM00267">
    <property type="entry name" value="GGDEF"/>
    <property type="match status" value="1"/>
</dbReference>
<feature type="transmembrane region" description="Helical" evidence="3">
    <location>
        <begin position="27"/>
        <end position="44"/>
    </location>
</feature>
<organism evidence="5 6">
    <name type="scientific">Sagittula salina</name>
    <dbReference type="NCBI Taxonomy" id="2820268"/>
    <lineage>
        <taxon>Bacteria</taxon>
        <taxon>Pseudomonadati</taxon>
        <taxon>Pseudomonadota</taxon>
        <taxon>Alphaproteobacteria</taxon>
        <taxon>Rhodobacterales</taxon>
        <taxon>Roseobacteraceae</taxon>
        <taxon>Sagittula</taxon>
    </lineage>
</organism>
<evidence type="ECO:0000313" key="5">
    <source>
        <dbReference type="EMBL" id="MBP0482605.1"/>
    </source>
</evidence>
<dbReference type="GO" id="GO:0052621">
    <property type="term" value="F:diguanylate cyclase activity"/>
    <property type="evidence" value="ECO:0007669"/>
    <property type="project" value="UniProtKB-EC"/>
</dbReference>
<reference evidence="5" key="1">
    <citation type="submission" date="2021-03" db="EMBL/GenBank/DDBJ databases">
        <title>Sagittula salina sp. nov. strain M10.9X isolated from the marine waste.</title>
        <authorList>
            <person name="Satari L."/>
            <person name="Molina-Menor E."/>
            <person name="Vidal-Verdu A."/>
            <person name="Pascual J."/>
            <person name="Pereto J."/>
            <person name="Porcar M."/>
        </authorList>
    </citation>
    <scope>NUCLEOTIDE SEQUENCE</scope>
    <source>
        <strain evidence="5">M10.9X</strain>
    </source>
</reference>
<feature type="transmembrane region" description="Helical" evidence="3">
    <location>
        <begin position="149"/>
        <end position="168"/>
    </location>
</feature>
<keyword evidence="6" id="KW-1185">Reference proteome</keyword>
<evidence type="ECO:0000256" key="3">
    <source>
        <dbReference type="SAM" id="Phobius"/>
    </source>
</evidence>
<dbReference type="Gene3D" id="3.30.70.270">
    <property type="match status" value="1"/>
</dbReference>
<comment type="catalytic activity">
    <reaction evidence="2">
        <text>2 GTP = 3',3'-c-di-GMP + 2 diphosphate</text>
        <dbReference type="Rhea" id="RHEA:24898"/>
        <dbReference type="ChEBI" id="CHEBI:33019"/>
        <dbReference type="ChEBI" id="CHEBI:37565"/>
        <dbReference type="ChEBI" id="CHEBI:58805"/>
        <dbReference type="EC" id="2.7.7.65"/>
    </reaction>
</comment>
<evidence type="ECO:0000259" key="4">
    <source>
        <dbReference type="PROSITE" id="PS50887"/>
    </source>
</evidence>
<feature type="transmembrane region" description="Helical" evidence="3">
    <location>
        <begin position="56"/>
        <end position="75"/>
    </location>
</feature>
<evidence type="ECO:0000256" key="1">
    <source>
        <dbReference type="ARBA" id="ARBA00012528"/>
    </source>
</evidence>
<dbReference type="InterPro" id="IPR043128">
    <property type="entry name" value="Rev_trsase/Diguanyl_cyclase"/>
</dbReference>
<feature type="transmembrane region" description="Helical" evidence="3">
    <location>
        <begin position="121"/>
        <end position="137"/>
    </location>
</feature>
<dbReference type="EC" id="2.7.7.65" evidence="1"/>
<dbReference type="PROSITE" id="PS50887">
    <property type="entry name" value="GGDEF"/>
    <property type="match status" value="1"/>
</dbReference>
<dbReference type="AlphaFoldDB" id="A0A940MIW7"/>
<evidence type="ECO:0000313" key="6">
    <source>
        <dbReference type="Proteomes" id="UP000675940"/>
    </source>
</evidence>
<feature type="transmembrane region" description="Helical" evidence="3">
    <location>
        <begin position="174"/>
        <end position="194"/>
    </location>
</feature>
<dbReference type="InterPro" id="IPR050469">
    <property type="entry name" value="Diguanylate_Cyclase"/>
</dbReference>
<proteinExistence type="predicted"/>
<keyword evidence="3" id="KW-0812">Transmembrane</keyword>
<dbReference type="FunFam" id="3.30.70.270:FF:000001">
    <property type="entry name" value="Diguanylate cyclase domain protein"/>
    <property type="match status" value="1"/>
</dbReference>
<dbReference type="SUPFAM" id="SSF55073">
    <property type="entry name" value="Nucleotide cyclase"/>
    <property type="match status" value="1"/>
</dbReference>
<evidence type="ECO:0000256" key="2">
    <source>
        <dbReference type="ARBA" id="ARBA00034247"/>
    </source>
</evidence>
<accession>A0A940MIW7</accession>
<dbReference type="NCBIfam" id="TIGR00254">
    <property type="entry name" value="GGDEF"/>
    <property type="match status" value="1"/>
</dbReference>
<dbReference type="CDD" id="cd01949">
    <property type="entry name" value="GGDEF"/>
    <property type="match status" value="1"/>
</dbReference>
<dbReference type="RefSeq" id="WP_209360553.1">
    <property type="nucleotide sequence ID" value="NZ_JAGISH010000004.1"/>
</dbReference>
<feature type="domain" description="GGDEF" evidence="4">
    <location>
        <begin position="307"/>
        <end position="440"/>
    </location>
</feature>
<feature type="transmembrane region" description="Helical" evidence="3">
    <location>
        <begin position="82"/>
        <end position="101"/>
    </location>
</feature>